<dbReference type="EMBL" id="EQ974111">
    <property type="protein sequence ID" value="EEF33505.1"/>
    <property type="molecule type" value="Genomic_DNA"/>
</dbReference>
<keyword evidence="10 16" id="KW-1133">Transmembrane helix</keyword>
<dbReference type="SMART" id="SM00473">
    <property type="entry name" value="PAN_AP"/>
    <property type="match status" value="3"/>
</dbReference>
<feature type="transmembrane region" description="Helical" evidence="16">
    <location>
        <begin position="448"/>
        <end position="469"/>
    </location>
</feature>
<dbReference type="Pfam" id="PF11883">
    <property type="entry name" value="DUF3403"/>
    <property type="match status" value="2"/>
</dbReference>
<feature type="domain" description="Apple" evidence="20">
    <location>
        <begin position="1156"/>
        <end position="1238"/>
    </location>
</feature>
<dbReference type="PROSITE" id="PS50927">
    <property type="entry name" value="BULB_LECTIN"/>
    <property type="match status" value="3"/>
</dbReference>
<evidence type="ECO:0000256" key="1">
    <source>
        <dbReference type="ARBA" id="ARBA00004167"/>
    </source>
</evidence>
<dbReference type="InterPro" id="IPR001245">
    <property type="entry name" value="Ser-Thr/Tyr_kinase_cat_dom"/>
</dbReference>
<feature type="domain" description="Bulb-type lectin" evidence="19">
    <location>
        <begin position="22"/>
        <end position="143"/>
    </location>
</feature>
<feature type="chain" id="PRO_5002892033" description="non-specific serine/threonine protein kinase" evidence="17">
    <location>
        <begin position="23"/>
        <end position="2428"/>
    </location>
</feature>
<dbReference type="CDD" id="cd01098">
    <property type="entry name" value="PAN_AP_plant"/>
    <property type="match status" value="3"/>
</dbReference>
<evidence type="ECO:0000256" key="16">
    <source>
        <dbReference type="SAM" id="Phobius"/>
    </source>
</evidence>
<feature type="transmembrane region" description="Helical" evidence="16">
    <location>
        <begin position="1257"/>
        <end position="1279"/>
    </location>
</feature>
<dbReference type="Pfam" id="PF00954">
    <property type="entry name" value="S_locus_glycop"/>
    <property type="match status" value="3"/>
</dbReference>
<dbReference type="CDD" id="cd14066">
    <property type="entry name" value="STKc_IRAK"/>
    <property type="match status" value="2"/>
</dbReference>
<dbReference type="EC" id="2.7.11.1" evidence="2"/>
<dbReference type="InterPro" id="IPR000858">
    <property type="entry name" value="S_locus_glycoprot_dom"/>
</dbReference>
<dbReference type="Pfam" id="PF01453">
    <property type="entry name" value="B_lectin"/>
    <property type="match status" value="3"/>
</dbReference>
<evidence type="ECO:0000256" key="13">
    <source>
        <dbReference type="ARBA" id="ARBA00023180"/>
    </source>
</evidence>
<dbReference type="SMART" id="SM00108">
    <property type="entry name" value="B_lectin"/>
    <property type="match status" value="3"/>
</dbReference>
<dbReference type="SMART" id="SM00220">
    <property type="entry name" value="S_TKc"/>
    <property type="match status" value="3"/>
</dbReference>
<dbReference type="GO" id="GO:0004674">
    <property type="term" value="F:protein serine/threonine kinase activity"/>
    <property type="evidence" value="ECO:0007669"/>
    <property type="project" value="UniProtKB-KW"/>
</dbReference>
<evidence type="ECO:0000256" key="7">
    <source>
        <dbReference type="ARBA" id="ARBA00022741"/>
    </source>
</evidence>
<feature type="transmembrane region" description="Helical" evidence="16">
    <location>
        <begin position="1637"/>
        <end position="1655"/>
    </location>
</feature>
<evidence type="ECO:0000259" key="18">
    <source>
        <dbReference type="PROSITE" id="PS50011"/>
    </source>
</evidence>
<dbReference type="CDD" id="cd00028">
    <property type="entry name" value="B_lectin"/>
    <property type="match status" value="3"/>
</dbReference>
<evidence type="ECO:0000256" key="8">
    <source>
        <dbReference type="ARBA" id="ARBA00022777"/>
    </source>
</evidence>
<dbReference type="PANTHER" id="PTHR32444">
    <property type="entry name" value="BULB-TYPE LECTIN DOMAIN-CONTAINING PROTEIN"/>
    <property type="match status" value="1"/>
</dbReference>
<evidence type="ECO:0000256" key="3">
    <source>
        <dbReference type="ARBA" id="ARBA00022527"/>
    </source>
</evidence>
<comment type="catalytic activity">
    <reaction evidence="15">
        <text>L-seryl-[protein] + ATP = O-phospho-L-seryl-[protein] + ADP + H(+)</text>
        <dbReference type="Rhea" id="RHEA:17989"/>
        <dbReference type="Rhea" id="RHEA-COMP:9863"/>
        <dbReference type="Rhea" id="RHEA-COMP:11604"/>
        <dbReference type="ChEBI" id="CHEBI:15378"/>
        <dbReference type="ChEBI" id="CHEBI:29999"/>
        <dbReference type="ChEBI" id="CHEBI:30616"/>
        <dbReference type="ChEBI" id="CHEBI:83421"/>
        <dbReference type="ChEBI" id="CHEBI:456216"/>
        <dbReference type="EC" id="2.7.11.1"/>
    </reaction>
</comment>
<dbReference type="Proteomes" id="UP000008311">
    <property type="component" value="Unassembled WGS sequence"/>
</dbReference>
<evidence type="ECO:0000256" key="15">
    <source>
        <dbReference type="ARBA" id="ARBA00048679"/>
    </source>
</evidence>
<keyword evidence="8" id="KW-0418">Kinase</keyword>
<evidence type="ECO:0000256" key="4">
    <source>
        <dbReference type="ARBA" id="ARBA00022679"/>
    </source>
</evidence>
<keyword evidence="4" id="KW-0808">Transferase</keyword>
<dbReference type="InterPro" id="IPR000719">
    <property type="entry name" value="Prot_kinase_dom"/>
</dbReference>
<feature type="transmembrane region" description="Helical" evidence="16">
    <location>
        <begin position="2095"/>
        <end position="2113"/>
    </location>
</feature>
<evidence type="ECO:0000259" key="19">
    <source>
        <dbReference type="PROSITE" id="PS50927"/>
    </source>
</evidence>
<evidence type="ECO:0000256" key="9">
    <source>
        <dbReference type="ARBA" id="ARBA00022840"/>
    </source>
</evidence>
<feature type="transmembrane region" description="Helical" evidence="16">
    <location>
        <begin position="2066"/>
        <end position="2088"/>
    </location>
</feature>
<feature type="domain" description="Bulb-type lectin" evidence="19">
    <location>
        <begin position="864"/>
        <end position="986"/>
    </location>
</feature>
<keyword evidence="12" id="KW-1015">Disulfide bond</keyword>
<reference evidence="22" key="1">
    <citation type="journal article" date="2010" name="Nat. Biotechnol.">
        <title>Draft genome sequence of the oilseed species Ricinus communis.</title>
        <authorList>
            <person name="Chan A.P."/>
            <person name="Crabtree J."/>
            <person name="Zhao Q."/>
            <person name="Lorenzi H."/>
            <person name="Orvis J."/>
            <person name="Puiu D."/>
            <person name="Melake-Berhan A."/>
            <person name="Jones K.M."/>
            <person name="Redman J."/>
            <person name="Chen G."/>
            <person name="Cahoon E.B."/>
            <person name="Gedil M."/>
            <person name="Stanke M."/>
            <person name="Haas B.J."/>
            <person name="Wortman J.R."/>
            <person name="Fraser-Liggett C.M."/>
            <person name="Ravel J."/>
            <person name="Rabinowicz P.D."/>
        </authorList>
    </citation>
    <scope>NUCLEOTIDE SEQUENCE [LARGE SCALE GENOMIC DNA]</scope>
    <source>
        <strain evidence="22">cv. Hale</strain>
    </source>
</reference>
<keyword evidence="13" id="KW-0325">Glycoprotein</keyword>
<keyword evidence="3" id="KW-0723">Serine/threonine-protein kinase</keyword>
<protein>
    <recommendedName>
        <fullName evidence="2">non-specific serine/threonine protein kinase</fullName>
        <ecNumber evidence="2">2.7.11.1</ecNumber>
    </recommendedName>
</protein>
<dbReference type="SUPFAM" id="SSF51110">
    <property type="entry name" value="alpha-D-mannose-specific plant lectins"/>
    <property type="match status" value="3"/>
</dbReference>
<dbReference type="GO" id="GO:0048544">
    <property type="term" value="P:recognition of pollen"/>
    <property type="evidence" value="ECO:0007669"/>
    <property type="project" value="InterPro"/>
</dbReference>
<dbReference type="GO" id="GO:0005524">
    <property type="term" value="F:ATP binding"/>
    <property type="evidence" value="ECO:0007669"/>
    <property type="project" value="UniProtKB-KW"/>
</dbReference>
<dbReference type="InterPro" id="IPR021820">
    <property type="entry name" value="S-locus_recpt_kinase_C"/>
</dbReference>
<feature type="domain" description="Protein kinase" evidence="18">
    <location>
        <begin position="2136"/>
        <end position="2396"/>
    </location>
</feature>
<feature type="domain" description="Apple" evidence="20">
    <location>
        <begin position="337"/>
        <end position="423"/>
    </location>
</feature>
<dbReference type="PROSITE" id="PS00108">
    <property type="entry name" value="PROTEIN_KINASE_ST"/>
    <property type="match status" value="3"/>
</dbReference>
<keyword evidence="6 17" id="KW-0732">Signal</keyword>
<keyword evidence="5 16" id="KW-0812">Transmembrane</keyword>
<dbReference type="InterPro" id="IPR003609">
    <property type="entry name" value="Pan_app"/>
</dbReference>
<dbReference type="GO" id="GO:0016020">
    <property type="term" value="C:membrane"/>
    <property type="evidence" value="ECO:0007669"/>
    <property type="project" value="UniProtKB-SubCell"/>
</dbReference>
<dbReference type="PANTHER" id="PTHR32444:SF235">
    <property type="entry name" value="OS01G0783900 PROTEIN"/>
    <property type="match status" value="1"/>
</dbReference>
<feature type="domain" description="Protein kinase" evidence="18">
    <location>
        <begin position="509"/>
        <end position="794"/>
    </location>
</feature>
<comment type="subcellular location">
    <subcellularLocation>
        <location evidence="1">Membrane</location>
        <topology evidence="1">Single-pass membrane protein</topology>
    </subcellularLocation>
</comment>
<feature type="domain" description="Bulb-type lectin" evidence="19">
    <location>
        <begin position="1656"/>
        <end position="1776"/>
    </location>
</feature>
<dbReference type="InterPro" id="IPR008271">
    <property type="entry name" value="Ser/Thr_kinase_AS"/>
</dbReference>
<dbReference type="InterPro" id="IPR011009">
    <property type="entry name" value="Kinase-like_dom_sf"/>
</dbReference>
<organism evidence="21 22">
    <name type="scientific">Ricinus communis</name>
    <name type="common">Castor bean</name>
    <dbReference type="NCBI Taxonomy" id="3988"/>
    <lineage>
        <taxon>Eukaryota</taxon>
        <taxon>Viridiplantae</taxon>
        <taxon>Streptophyta</taxon>
        <taxon>Embryophyta</taxon>
        <taxon>Tracheophyta</taxon>
        <taxon>Spermatophyta</taxon>
        <taxon>Magnoliopsida</taxon>
        <taxon>eudicotyledons</taxon>
        <taxon>Gunneridae</taxon>
        <taxon>Pentapetalae</taxon>
        <taxon>rosids</taxon>
        <taxon>fabids</taxon>
        <taxon>Malpighiales</taxon>
        <taxon>Euphorbiaceae</taxon>
        <taxon>Acalyphoideae</taxon>
        <taxon>Acalypheae</taxon>
        <taxon>Ricinus</taxon>
    </lineage>
</organism>
<feature type="domain" description="Protein kinase" evidence="18">
    <location>
        <begin position="1327"/>
        <end position="1605"/>
    </location>
</feature>
<name>B9SSB2_RICCO</name>
<dbReference type="Gene3D" id="2.90.10.10">
    <property type="entry name" value="Bulb-type lectin domain"/>
    <property type="match status" value="3"/>
</dbReference>
<dbReference type="FunCoup" id="B9SSB2">
    <property type="interactions" value="116"/>
</dbReference>
<dbReference type="FunFam" id="2.90.10.10:FF:000004">
    <property type="entry name" value="G-type lectin S-receptor-like serine/threonine-protein kinase"/>
    <property type="match status" value="3"/>
</dbReference>
<feature type="signal peptide" evidence="17">
    <location>
        <begin position="1"/>
        <end position="22"/>
    </location>
</feature>
<keyword evidence="9" id="KW-0067">ATP-binding</keyword>
<evidence type="ECO:0000256" key="6">
    <source>
        <dbReference type="ARBA" id="ARBA00022729"/>
    </source>
</evidence>
<evidence type="ECO:0000313" key="22">
    <source>
        <dbReference type="Proteomes" id="UP000008311"/>
    </source>
</evidence>
<feature type="domain" description="Apple" evidence="20">
    <location>
        <begin position="1967"/>
        <end position="2047"/>
    </location>
</feature>
<dbReference type="InParanoid" id="B9SSB2"/>
<keyword evidence="22" id="KW-1185">Reference proteome</keyword>
<dbReference type="FunFam" id="1.10.510.10:FF:000060">
    <property type="entry name" value="G-type lectin S-receptor-like serine/threonine-protein kinase"/>
    <property type="match status" value="3"/>
</dbReference>
<dbReference type="eggNOG" id="ENOG502QSWF">
    <property type="taxonomic scope" value="Eukaryota"/>
</dbReference>
<dbReference type="FunFam" id="2.90.10.30:FF:000003">
    <property type="entry name" value="Os04g0303100 protein"/>
    <property type="match status" value="2"/>
</dbReference>
<evidence type="ECO:0000256" key="5">
    <source>
        <dbReference type="ARBA" id="ARBA00022692"/>
    </source>
</evidence>
<dbReference type="SUPFAM" id="SSF56112">
    <property type="entry name" value="Protein kinase-like (PK-like)"/>
    <property type="match status" value="3"/>
</dbReference>
<evidence type="ECO:0000256" key="14">
    <source>
        <dbReference type="ARBA" id="ARBA00047899"/>
    </source>
</evidence>
<keyword evidence="11 16" id="KW-0472">Membrane</keyword>
<comment type="catalytic activity">
    <reaction evidence="14">
        <text>L-threonyl-[protein] + ATP = O-phospho-L-threonyl-[protein] + ADP + H(+)</text>
        <dbReference type="Rhea" id="RHEA:46608"/>
        <dbReference type="Rhea" id="RHEA-COMP:11060"/>
        <dbReference type="Rhea" id="RHEA-COMP:11605"/>
        <dbReference type="ChEBI" id="CHEBI:15378"/>
        <dbReference type="ChEBI" id="CHEBI:30013"/>
        <dbReference type="ChEBI" id="CHEBI:30616"/>
        <dbReference type="ChEBI" id="CHEBI:61977"/>
        <dbReference type="ChEBI" id="CHEBI:456216"/>
        <dbReference type="EC" id="2.7.11.1"/>
    </reaction>
</comment>
<dbReference type="InterPro" id="IPR001480">
    <property type="entry name" value="Bulb-type_lectin_dom"/>
</dbReference>
<keyword evidence="7" id="KW-0547">Nucleotide-binding</keyword>
<dbReference type="PROSITE" id="PS50011">
    <property type="entry name" value="PROTEIN_KINASE_DOM"/>
    <property type="match status" value="3"/>
</dbReference>
<evidence type="ECO:0000259" key="20">
    <source>
        <dbReference type="PROSITE" id="PS50948"/>
    </source>
</evidence>
<evidence type="ECO:0000256" key="12">
    <source>
        <dbReference type="ARBA" id="ARBA00023157"/>
    </source>
</evidence>
<accession>B9SSB2</accession>
<dbReference type="Pfam" id="PF07714">
    <property type="entry name" value="PK_Tyr_Ser-Thr"/>
    <property type="match status" value="3"/>
</dbReference>
<dbReference type="Gene3D" id="1.10.510.10">
    <property type="entry name" value="Transferase(Phosphotransferase) domain 1"/>
    <property type="match status" value="3"/>
</dbReference>
<sequence>MDCIPILLCCYLLLCTTIYTAADTMNRTRSIRDGESLVSPSGVFKLGFFSPGTSKDRYLGIWYNKIPIVTVVWVANRENPVTDLSSVLKINDQGNLIIVTKNDSIIWSSNSKSFARDPVAQLLDSGNFIVKDLGYNNSEVYLWQSFDYPSDTLLPGMKIGRNRVTGLDANISSWKTPDDPARGKFTFGFDHSGYPELILRKDSTRLYRTGPWNGLRFSGTPALEPNPIFSNGFSFNEDEVFYKYELLNSSLFSRMVISQEGYLEQFVWISRLHEWRLYLTLVVDQCDFYSQCGAYGICNIVKSPMCSCLKEFVPKIPRDWYMLDWSSGCVRQTPLTCSQDGFLKFSAVKLPDTRESWSNVAGSMVMDMSLNDCSFLCTRNCNCTAYANLDVRGGGSDCLLWFSDLLDIREYTEGGQDIYVRMAASELVHNNLQNTTTPTSNVQKYRKVVVSSVLSMGLLLLVLALILYWKRKRQKNSILERNTNNKGQKEDLEVTLFDMGTIACATNNFTVINKLGEGGFGPVYKGILRDGQEIAVKKLSKNSRQGLDEFKNEVMYIAKLQHRNLVKILGCCIQADERMLVYEFMPNKSLDFFIFDQAQCTLLDWPKRYHIISGIARGLLYLHQDSRLRIIHRDLKAGNILLDCEMNPKISDFGLARSFGGNETEANTNKVVGTYGYMSPEYAIDGLYSVKSDVFSFGVMVLEIVSGKRNRGFCHPEHHLNLLGHAWKLHKAGRTFELIAASVIDSCYESEVLRSIQIGLLCVQRSPEDRPSMSNVVLMLGSEGTLPEPRQPGFFTERDIIEAKSSSSNHKLCSPNGLTISSLGALFDKKRNMLLRSRIHQWKSLPFLFSASLLISAFVTSTALDTISATQSIRDGGETIVSAGGMFELGFFSTGNPNNRYLGIWYKKISNGTVVWVANRETPLNNSSGVLELNDKGLLTLLNHENLTIWSSSTSRVVQNPLAQLLESGNLVVRDERMKIGRLADGLEVHLSSWKTLDDPSPGNLAYQLDSSGLQIAITRNSAITARSGPWNGISFSGMPYLRPNPIYNYSFVSNQKGIYYTYDLVNTSVFTRLVLSQNGIMERYTWIDRTSDWGLYLTAPSDNCDTYALCGAYGSCDISNSPVCWCLNGFVPKFQNDWDRADWSGGCDRRAQLDCQKGDGFIRYPNIKLPDMKNFSINASMTLEECRIMCLNNCSCMAYANSDIRGSGSGCYLWFGELIDIKQYRDDGGQDLYIRMASSELDAEHVSSDQNKQVTVIASTISSIVMFLVVLGIGLFIVKKKRKKKQNAQGKWENNPEESYSFDNHDEDLELPYFDFSIIAKATDDFAFNNMLGEGGFGPVYKGILKEGQEVAVKRLSKDSRQGVDEFKNEVKCIAKLQHRNLVKLLGYCIHLEEKMLIYEYMPNKSLDCYIFDETRSKLLDWSMRFRIINGISRGLLYLHQDSRLRIIHRDLKLSNILLDNDMNPKISDFGMARSFGGNETEANTNRVVGTYGYMSPEYAIDGLFSVKSDVFSFGVLILEIVSGKKNRRFSHPDHQLNLLGHAWNLFKEGRYLELIDALIKESCNLSEVLRSVHVGLLCVQHAPEDRPSMSSVVLMLGANLKFLPKTFCVWNNYTFCYCRQCNMMTSRIHQRKSSIFSYIFCLSLTSIFMTSIARDAISATESISDGQTIVSAGGSFELGFFSLRNSNYYLGIWFKKISHGTIAWVANRETPLTNSSGVLKFDDRGKLVLLNQDNLILWSSNISRVVQNPVAQLLDSGNLVIRDENDTVPENYLWQSFHHPDKTFLPGMKIGKLAHGLEVQLSSWKSVDDPSQGNFTYQLDSSGLQMVVKRNSAMAARSGPWVGITFSGMPYVEENPVFDYAFVHQEEIYYTFELVNSSVFTKVVLSTNGIMDRYTWIDRISDWGLYSSAPTDNCDTYALCGAHASCDISNSPVCSCLNKFVPKHENDWNRADWSGGCVRKTPLDCEGDGFIWYSNVKLPDMMNFSINVSMTLEECKMICLANCSCMAYANSDIRGSGSGCFLWFGDLIDIKQYKEDGQDLYIRMASSELVVKNHASTNRRKESVIIATAVSLTGILLLVLGLGLYIRKRKKQNAGVNLQFVLYSLSIYYFTGKHENLELPHFDFAIIANATNNFSSYNMLGEGGFGPVYKGLLKEGQEVAVKRLSRDSRQGLDEFKNEVKYIAELQHRNLVKLLGYCIHQEEKMLIYEYMPNKSLDYYILDETRSKLLDWNVRFHIISGISRGLLYLHQDSRLRIIHRDIKLSNILLDNEMNPKISDFGMARSFGGNETVANTKRVVGTYGYMSPEYAIDGLFSVKSDTFSFGVLAWKLFKEGRYLELIDALIMESCNLSEVLRSIQVGLLCVQHSPEDRPSMSSVVLMLSGEGALPEPKEPGFFTERKLIKTDSSSSKYESCSINEVTITMIGAR</sequence>
<proteinExistence type="predicted"/>
<gene>
    <name evidence="21" type="ORF">RCOM_1228290</name>
</gene>
<dbReference type="InterPro" id="IPR036426">
    <property type="entry name" value="Bulb-type_lectin_dom_sf"/>
</dbReference>
<evidence type="ECO:0000256" key="10">
    <source>
        <dbReference type="ARBA" id="ARBA00022989"/>
    </source>
</evidence>
<dbReference type="Gene3D" id="3.30.200.20">
    <property type="entry name" value="Phosphorylase Kinase, domain 1"/>
    <property type="match status" value="3"/>
</dbReference>
<dbReference type="FunFam" id="3.30.200.20:FF:000195">
    <property type="entry name" value="G-type lectin S-receptor-like serine/threonine-protein kinase"/>
    <property type="match status" value="3"/>
</dbReference>
<dbReference type="Gene3D" id="3.50.4.10">
    <property type="entry name" value="Hepatocyte Growth Factor"/>
    <property type="match status" value="2"/>
</dbReference>
<evidence type="ECO:0000256" key="11">
    <source>
        <dbReference type="ARBA" id="ARBA00023136"/>
    </source>
</evidence>
<evidence type="ECO:0000313" key="21">
    <source>
        <dbReference type="EMBL" id="EEF33505.1"/>
    </source>
</evidence>
<evidence type="ECO:0000256" key="17">
    <source>
        <dbReference type="SAM" id="SignalP"/>
    </source>
</evidence>
<dbReference type="PROSITE" id="PS50948">
    <property type="entry name" value="PAN"/>
    <property type="match status" value="3"/>
</dbReference>
<dbReference type="Pfam" id="PF08276">
    <property type="entry name" value="PAN_2"/>
    <property type="match status" value="3"/>
</dbReference>
<evidence type="ECO:0000256" key="2">
    <source>
        <dbReference type="ARBA" id="ARBA00012513"/>
    </source>
</evidence>